<feature type="domain" description="AAA" evidence="1">
    <location>
        <begin position="5"/>
        <end position="161"/>
    </location>
</feature>
<accession>A0A9D9N316</accession>
<dbReference type="SUPFAM" id="SSF52540">
    <property type="entry name" value="P-loop containing nucleoside triphosphate hydrolases"/>
    <property type="match status" value="1"/>
</dbReference>
<dbReference type="Gene3D" id="3.40.50.300">
    <property type="entry name" value="P-loop containing nucleotide triphosphate hydrolases"/>
    <property type="match status" value="1"/>
</dbReference>
<dbReference type="InterPro" id="IPR050678">
    <property type="entry name" value="DNA_Partitioning_ATPase"/>
</dbReference>
<dbReference type="InterPro" id="IPR025669">
    <property type="entry name" value="AAA_dom"/>
</dbReference>
<proteinExistence type="predicted"/>
<evidence type="ECO:0000313" key="2">
    <source>
        <dbReference type="EMBL" id="MBO8458524.1"/>
    </source>
</evidence>
<dbReference type="CDD" id="cd02042">
    <property type="entry name" value="ParAB_family"/>
    <property type="match status" value="1"/>
</dbReference>
<reference evidence="2" key="1">
    <citation type="submission" date="2020-10" db="EMBL/GenBank/DDBJ databases">
        <authorList>
            <person name="Gilroy R."/>
        </authorList>
    </citation>
    <scope>NUCLEOTIDE SEQUENCE</scope>
    <source>
        <strain evidence="2">10532</strain>
    </source>
</reference>
<reference evidence="2" key="2">
    <citation type="journal article" date="2021" name="PeerJ">
        <title>Extensive microbial diversity within the chicken gut microbiome revealed by metagenomics and culture.</title>
        <authorList>
            <person name="Gilroy R."/>
            <person name="Ravi A."/>
            <person name="Getino M."/>
            <person name="Pursley I."/>
            <person name="Horton D.L."/>
            <person name="Alikhan N.F."/>
            <person name="Baker D."/>
            <person name="Gharbi K."/>
            <person name="Hall N."/>
            <person name="Watson M."/>
            <person name="Adriaenssens E.M."/>
            <person name="Foster-Nyarko E."/>
            <person name="Jarju S."/>
            <person name="Secka A."/>
            <person name="Antonio M."/>
            <person name="Oren A."/>
            <person name="Chaudhuri R.R."/>
            <person name="La Ragione R."/>
            <person name="Hildebrand F."/>
            <person name="Pallen M.J."/>
        </authorList>
    </citation>
    <scope>NUCLEOTIDE SEQUENCE</scope>
    <source>
        <strain evidence="2">10532</strain>
    </source>
</reference>
<protein>
    <submittedName>
        <fullName evidence="2">ParA family protein</fullName>
    </submittedName>
</protein>
<gene>
    <name evidence="2" type="ORF">IAA81_09920</name>
</gene>
<name>A0A9D9N316_9SPIR</name>
<evidence type="ECO:0000259" key="1">
    <source>
        <dbReference type="Pfam" id="PF13614"/>
    </source>
</evidence>
<dbReference type="InterPro" id="IPR027417">
    <property type="entry name" value="P-loop_NTPase"/>
</dbReference>
<dbReference type="PANTHER" id="PTHR13696:SF98">
    <property type="entry name" value="PLASMID PARTITION PROTEIN A"/>
    <property type="match status" value="1"/>
</dbReference>
<dbReference type="AlphaFoldDB" id="A0A9D9N316"/>
<dbReference type="Pfam" id="PF13614">
    <property type="entry name" value="AAA_31"/>
    <property type="match status" value="1"/>
</dbReference>
<dbReference type="PANTHER" id="PTHR13696">
    <property type="entry name" value="P-LOOP CONTAINING NUCLEOSIDE TRIPHOSPHATE HYDROLASE"/>
    <property type="match status" value="1"/>
</dbReference>
<organism evidence="2 3">
    <name type="scientific">Candidatus Gallitreponema excrementavium</name>
    <dbReference type="NCBI Taxonomy" id="2840840"/>
    <lineage>
        <taxon>Bacteria</taxon>
        <taxon>Pseudomonadati</taxon>
        <taxon>Spirochaetota</taxon>
        <taxon>Spirochaetia</taxon>
        <taxon>Spirochaetales</taxon>
        <taxon>Candidatus Gallitreponema</taxon>
    </lineage>
</organism>
<evidence type="ECO:0000313" key="3">
    <source>
        <dbReference type="Proteomes" id="UP000823638"/>
    </source>
</evidence>
<comment type="caution">
    <text evidence="2">The sequence shown here is derived from an EMBL/GenBank/DDBJ whole genome shotgun (WGS) entry which is preliminary data.</text>
</comment>
<sequence>MKKPTVISFTSNKGGVGKSRLSILVSRCLAAAGNKVLVLDLDSSTHSLTNYFLVQNEDALTKARKSHNTAMAVFDEQNNLVDYSLPTEYENLYLIPFSRNLASLRTMEYTRLQKIISNTEKNIFDHIVIDCAPGYDNIKINAIRAADYNITPCLQDNDSFDSAYDLLGHLVAEIEDKIPTWFITINGYNKRWEEAESGKQKEYITRYEETFKGHVTPRSCWLPWTADINVINDRKKLLSSESCNPNTVKNPSLYSAICNLSECFLDENTELNRPEFF</sequence>
<dbReference type="EMBL" id="JADIMM010000111">
    <property type="protein sequence ID" value="MBO8458524.1"/>
    <property type="molecule type" value="Genomic_DNA"/>
</dbReference>
<dbReference type="Proteomes" id="UP000823638">
    <property type="component" value="Unassembled WGS sequence"/>
</dbReference>